<gene>
    <name evidence="2" type="ORF">GCM10010448_65920</name>
</gene>
<keyword evidence="3" id="KW-1185">Reference proteome</keyword>
<reference evidence="3" key="1">
    <citation type="journal article" date="2019" name="Int. J. Syst. Evol. Microbiol.">
        <title>The Global Catalogue of Microorganisms (GCM) 10K type strain sequencing project: providing services to taxonomists for standard genome sequencing and annotation.</title>
        <authorList>
            <consortium name="The Broad Institute Genomics Platform"/>
            <consortium name="The Broad Institute Genome Sequencing Center for Infectious Disease"/>
            <person name="Wu L."/>
            <person name="Ma J."/>
        </authorList>
    </citation>
    <scope>NUCLEOTIDE SEQUENCE [LARGE SCALE GENOMIC DNA]</scope>
    <source>
        <strain evidence="3">JCM 9091</strain>
    </source>
</reference>
<evidence type="ECO:0000313" key="3">
    <source>
        <dbReference type="Proteomes" id="UP001501532"/>
    </source>
</evidence>
<proteinExistence type="predicted"/>
<accession>A0ABP6M315</accession>
<name>A0ABP6M315_9ACTN</name>
<feature type="compositionally biased region" description="Acidic residues" evidence="1">
    <location>
        <begin position="40"/>
        <end position="58"/>
    </location>
</feature>
<feature type="compositionally biased region" description="Basic and acidic residues" evidence="1">
    <location>
        <begin position="8"/>
        <end position="23"/>
    </location>
</feature>
<sequence>MSSPDEQDMSHPLEQETGEKDVLPEEEGTQQPAATSDQTGEGDGDTADSGDEPASEES</sequence>
<feature type="compositionally biased region" description="Polar residues" evidence="1">
    <location>
        <begin position="29"/>
        <end position="39"/>
    </location>
</feature>
<feature type="region of interest" description="Disordered" evidence="1">
    <location>
        <begin position="1"/>
        <end position="58"/>
    </location>
</feature>
<evidence type="ECO:0000313" key="2">
    <source>
        <dbReference type="EMBL" id="GAA3074245.1"/>
    </source>
</evidence>
<organism evidence="2 3">
    <name type="scientific">Streptomyces glomeratus</name>
    <dbReference type="NCBI Taxonomy" id="284452"/>
    <lineage>
        <taxon>Bacteria</taxon>
        <taxon>Bacillati</taxon>
        <taxon>Actinomycetota</taxon>
        <taxon>Actinomycetes</taxon>
        <taxon>Kitasatosporales</taxon>
        <taxon>Streptomycetaceae</taxon>
        <taxon>Streptomyces</taxon>
    </lineage>
</organism>
<dbReference type="RefSeq" id="WP_234520274.1">
    <property type="nucleotide sequence ID" value="NZ_BAAAUF010000081.1"/>
</dbReference>
<evidence type="ECO:0000256" key="1">
    <source>
        <dbReference type="SAM" id="MobiDB-lite"/>
    </source>
</evidence>
<protein>
    <submittedName>
        <fullName evidence="2">Uncharacterized protein</fullName>
    </submittedName>
</protein>
<dbReference type="EMBL" id="BAAAUF010000081">
    <property type="protein sequence ID" value="GAA3074245.1"/>
    <property type="molecule type" value="Genomic_DNA"/>
</dbReference>
<dbReference type="Proteomes" id="UP001501532">
    <property type="component" value="Unassembled WGS sequence"/>
</dbReference>
<comment type="caution">
    <text evidence="2">The sequence shown here is derived from an EMBL/GenBank/DDBJ whole genome shotgun (WGS) entry which is preliminary data.</text>
</comment>